<name>A0A067R7S5_ZOONE</name>
<dbReference type="AlphaFoldDB" id="A0A067R7S5"/>
<sequence>MPITSESSESDTSIHINALALKYLKNDDRGKGADRMQDLTFYNVAMKTTNLSLGTLKYLERYHLLPSEGEASGGVAQIKNDIRFGHEPEKGGVRQTGRGIGVGGEAKVKIPYHQPASSTDKILDITALKKQPKLL</sequence>
<evidence type="ECO:0000313" key="1">
    <source>
        <dbReference type="EMBL" id="KDR18516.1"/>
    </source>
</evidence>
<organism evidence="1 2">
    <name type="scientific">Zootermopsis nevadensis</name>
    <name type="common">Dampwood termite</name>
    <dbReference type="NCBI Taxonomy" id="136037"/>
    <lineage>
        <taxon>Eukaryota</taxon>
        <taxon>Metazoa</taxon>
        <taxon>Ecdysozoa</taxon>
        <taxon>Arthropoda</taxon>
        <taxon>Hexapoda</taxon>
        <taxon>Insecta</taxon>
        <taxon>Pterygota</taxon>
        <taxon>Neoptera</taxon>
        <taxon>Polyneoptera</taxon>
        <taxon>Dictyoptera</taxon>
        <taxon>Blattodea</taxon>
        <taxon>Blattoidea</taxon>
        <taxon>Termitoidae</taxon>
        <taxon>Termopsidae</taxon>
        <taxon>Zootermopsis</taxon>
    </lineage>
</organism>
<accession>A0A067R7S5</accession>
<dbReference type="InParanoid" id="A0A067R7S5"/>
<keyword evidence="2" id="KW-1185">Reference proteome</keyword>
<dbReference type="EMBL" id="KK852685">
    <property type="protein sequence ID" value="KDR18516.1"/>
    <property type="molecule type" value="Genomic_DNA"/>
</dbReference>
<proteinExistence type="predicted"/>
<reference evidence="1 2" key="1">
    <citation type="journal article" date="2014" name="Nat. Commun.">
        <title>Molecular traces of alternative social organization in a termite genome.</title>
        <authorList>
            <person name="Terrapon N."/>
            <person name="Li C."/>
            <person name="Robertson H.M."/>
            <person name="Ji L."/>
            <person name="Meng X."/>
            <person name="Booth W."/>
            <person name="Chen Z."/>
            <person name="Childers C.P."/>
            <person name="Glastad K.M."/>
            <person name="Gokhale K."/>
            <person name="Gowin J."/>
            <person name="Gronenberg W."/>
            <person name="Hermansen R.A."/>
            <person name="Hu H."/>
            <person name="Hunt B.G."/>
            <person name="Huylmans A.K."/>
            <person name="Khalil S.M."/>
            <person name="Mitchell R.D."/>
            <person name="Munoz-Torres M.C."/>
            <person name="Mustard J.A."/>
            <person name="Pan H."/>
            <person name="Reese J.T."/>
            <person name="Scharf M.E."/>
            <person name="Sun F."/>
            <person name="Vogel H."/>
            <person name="Xiao J."/>
            <person name="Yang W."/>
            <person name="Yang Z."/>
            <person name="Yang Z."/>
            <person name="Zhou J."/>
            <person name="Zhu J."/>
            <person name="Brent C.S."/>
            <person name="Elsik C.G."/>
            <person name="Goodisman M.A."/>
            <person name="Liberles D.A."/>
            <person name="Roe R.M."/>
            <person name="Vargo E.L."/>
            <person name="Vilcinskas A."/>
            <person name="Wang J."/>
            <person name="Bornberg-Bauer E."/>
            <person name="Korb J."/>
            <person name="Zhang G."/>
            <person name="Liebig J."/>
        </authorList>
    </citation>
    <scope>NUCLEOTIDE SEQUENCE [LARGE SCALE GENOMIC DNA]</scope>
    <source>
        <tissue evidence="1">Whole organism</tissue>
    </source>
</reference>
<dbReference type="Proteomes" id="UP000027135">
    <property type="component" value="Unassembled WGS sequence"/>
</dbReference>
<evidence type="ECO:0000313" key="2">
    <source>
        <dbReference type="Proteomes" id="UP000027135"/>
    </source>
</evidence>
<gene>
    <name evidence="1" type="ORF">L798_07707</name>
</gene>
<dbReference type="STRING" id="136037.A0A067R7S5"/>
<protein>
    <submittedName>
        <fullName evidence="1">Uncharacterized protein</fullName>
    </submittedName>
</protein>